<sequence>MNERQRITQSAAVQAHDENMWRLLMSPTLPALPAQGQEVSKGSQRGLQGVSKGSPRGLSLQVYAEKPSPLTDWGITSQISFLSVTMKSLA</sequence>
<evidence type="ECO:0000313" key="3">
    <source>
        <dbReference type="Proteomes" id="UP000314294"/>
    </source>
</evidence>
<organism evidence="2 3">
    <name type="scientific">Liparis tanakae</name>
    <name type="common">Tanaka's snailfish</name>
    <dbReference type="NCBI Taxonomy" id="230148"/>
    <lineage>
        <taxon>Eukaryota</taxon>
        <taxon>Metazoa</taxon>
        <taxon>Chordata</taxon>
        <taxon>Craniata</taxon>
        <taxon>Vertebrata</taxon>
        <taxon>Euteleostomi</taxon>
        <taxon>Actinopterygii</taxon>
        <taxon>Neopterygii</taxon>
        <taxon>Teleostei</taxon>
        <taxon>Neoteleostei</taxon>
        <taxon>Acanthomorphata</taxon>
        <taxon>Eupercaria</taxon>
        <taxon>Perciformes</taxon>
        <taxon>Cottioidei</taxon>
        <taxon>Cottales</taxon>
        <taxon>Liparidae</taxon>
        <taxon>Liparis</taxon>
    </lineage>
</organism>
<evidence type="ECO:0000256" key="1">
    <source>
        <dbReference type="SAM" id="MobiDB-lite"/>
    </source>
</evidence>
<name>A0A4Z2J5H2_9TELE</name>
<feature type="region of interest" description="Disordered" evidence="1">
    <location>
        <begin position="33"/>
        <end position="54"/>
    </location>
</feature>
<evidence type="ECO:0000313" key="2">
    <source>
        <dbReference type="EMBL" id="TNN84898.1"/>
    </source>
</evidence>
<dbReference type="Proteomes" id="UP000314294">
    <property type="component" value="Unassembled WGS sequence"/>
</dbReference>
<protein>
    <submittedName>
        <fullName evidence="2">Uncharacterized protein</fullName>
    </submittedName>
</protein>
<accession>A0A4Z2J5H2</accession>
<reference evidence="2 3" key="1">
    <citation type="submission" date="2019-03" db="EMBL/GenBank/DDBJ databases">
        <title>First draft genome of Liparis tanakae, snailfish: a comprehensive survey of snailfish specific genes.</title>
        <authorList>
            <person name="Kim W."/>
            <person name="Song I."/>
            <person name="Jeong J.-H."/>
            <person name="Kim D."/>
            <person name="Kim S."/>
            <person name="Ryu S."/>
            <person name="Song J.Y."/>
            <person name="Lee S.K."/>
        </authorList>
    </citation>
    <scope>NUCLEOTIDE SEQUENCE [LARGE SCALE GENOMIC DNA]</scope>
    <source>
        <tissue evidence="2">Muscle</tissue>
    </source>
</reference>
<proteinExistence type="predicted"/>
<gene>
    <name evidence="2" type="ORF">EYF80_004943</name>
</gene>
<comment type="caution">
    <text evidence="2">The sequence shown here is derived from an EMBL/GenBank/DDBJ whole genome shotgun (WGS) entry which is preliminary data.</text>
</comment>
<feature type="compositionally biased region" description="Polar residues" evidence="1">
    <location>
        <begin position="37"/>
        <end position="46"/>
    </location>
</feature>
<dbReference type="EMBL" id="SRLO01000024">
    <property type="protein sequence ID" value="TNN84898.1"/>
    <property type="molecule type" value="Genomic_DNA"/>
</dbReference>
<keyword evidence="3" id="KW-1185">Reference proteome</keyword>
<dbReference type="AlphaFoldDB" id="A0A4Z2J5H2"/>